<protein>
    <recommendedName>
        <fullName evidence="4">K Homology domain-containing protein</fullName>
    </recommendedName>
</protein>
<dbReference type="AlphaFoldDB" id="C5LDT3"/>
<feature type="region of interest" description="Disordered" evidence="3">
    <location>
        <begin position="1"/>
        <end position="74"/>
    </location>
</feature>
<dbReference type="SUPFAM" id="SSF54791">
    <property type="entry name" value="Eukaryotic type KH-domain (KH-domain type I)"/>
    <property type="match status" value="2"/>
</dbReference>
<dbReference type="InParanoid" id="C5LDT3"/>
<feature type="region of interest" description="Disordered" evidence="3">
    <location>
        <begin position="901"/>
        <end position="926"/>
    </location>
</feature>
<feature type="region of interest" description="Disordered" evidence="3">
    <location>
        <begin position="406"/>
        <end position="430"/>
    </location>
</feature>
<sequence length="926" mass="99821">MGHKKKTKPKQQPDGDAANVEQSPAPTLSTPEDTLERKSASSDSSGGFVMSTSARRRKNKLRNEQKAKDAAGVVTVPSEANLPAIPTEPAAHFEELAAKLKEEASLMKLSKTDRSSSDEFIRKLAHVVEAERARLQPKPSFRGTVQQLRLQIYDLSTALGCFESTDSIDAKETKAMLTELESQFVRLVEQEAFRSFQQRVNAIKNTVERQQQQGQSRKESPAKPSRPPRAPQDGGMGRVAHRLQQILGLEEVPPLEQLHTKEITRDAGVSSALLDVLLPNGGSSQLAQKWEKEYRVCLQPVFGEKRSVRGIKVTGIKEEAVEGALRKMETFNPVVSRSISLVLPEHGSASPNVLNSIRRRVFQLAPQLESRHGVVIVKDAKGDSVTIYSPEAEKVDKIVEELHTAMSERPRPRTGSSGGGDHKELGGRRGEFRDTSLKLEVGIAKCVVGDRGENIRRLEFLSKCQIHIKGPPPDANAHKNTGIAHVTIRGASANDVATGLKMVREYANSVGKRVVKCSNKEVLDRLFGAGQGGHTSVASRFATIRRQCGCTILRDSDTTLQVLLPFNDDPTLEKELDAAVKDIQHLVEEASLAVEKVPVSSEHSHIWEDTGNLRSIQRKSGLIRLTLRKGGDGQEAHLELLGNAQAASKARVLIEKLIDTSGTAERFETLKECKGDGDLAEAVVNMLSANGQATLHQIARDSGTKLYVEESGDGKNVKAVGGPTEVALAMKLLRRAVAEHKALLALMTTVQVAIPHDKVASVVGPSGRTLHKIQKLTLCTDVQLSKRGAGGGVKERSAAVCVIRGAEEAVKKAEAMLKEIIESGMSSALQQNGVVAAGDSPTAAETKFVGARDAQPRLRNKTRGSAWGGGGGAAGGEGASSSKSRGGAVAKAVKKDFVFDESDFPALPGKPKEEKPAESLRKDSSK</sequence>
<dbReference type="OrthoDB" id="9995375at2759"/>
<feature type="region of interest" description="Disordered" evidence="3">
    <location>
        <begin position="848"/>
        <end position="887"/>
    </location>
</feature>
<evidence type="ECO:0000259" key="4">
    <source>
        <dbReference type="SMART" id="SM00322"/>
    </source>
</evidence>
<dbReference type="Pfam" id="PF00013">
    <property type="entry name" value="KH_1"/>
    <property type="match status" value="2"/>
</dbReference>
<proteinExistence type="predicted"/>
<dbReference type="SMART" id="SM00322">
    <property type="entry name" value="KH"/>
    <property type="match status" value="2"/>
</dbReference>
<evidence type="ECO:0000313" key="5">
    <source>
        <dbReference type="EMBL" id="EER05097.1"/>
    </source>
</evidence>
<dbReference type="InterPro" id="IPR036612">
    <property type="entry name" value="KH_dom_type_1_sf"/>
</dbReference>
<dbReference type="Proteomes" id="UP000007800">
    <property type="component" value="Unassembled WGS sequence"/>
</dbReference>
<dbReference type="CDD" id="cd00105">
    <property type="entry name" value="KH-I"/>
    <property type="match status" value="2"/>
</dbReference>
<evidence type="ECO:0000256" key="1">
    <source>
        <dbReference type="ARBA" id="ARBA00022737"/>
    </source>
</evidence>
<accession>C5LDT3</accession>
<dbReference type="PROSITE" id="PS50084">
    <property type="entry name" value="KH_TYPE_1"/>
    <property type="match status" value="1"/>
</dbReference>
<feature type="compositionally biased region" description="Polar residues" evidence="3">
    <location>
        <begin position="20"/>
        <end position="32"/>
    </location>
</feature>
<keyword evidence="2" id="KW-0694">RNA-binding</keyword>
<feature type="domain" description="K Homology" evidence="4">
    <location>
        <begin position="746"/>
        <end position="822"/>
    </location>
</feature>
<feature type="domain" description="K Homology" evidence="4">
    <location>
        <begin position="435"/>
        <end position="508"/>
    </location>
</feature>
<dbReference type="Gene3D" id="3.30.1370.10">
    <property type="entry name" value="K Homology domain, type 1"/>
    <property type="match status" value="1"/>
</dbReference>
<dbReference type="EMBL" id="GG681070">
    <property type="protein sequence ID" value="EER05097.1"/>
    <property type="molecule type" value="Genomic_DNA"/>
</dbReference>
<dbReference type="InterPro" id="IPR004087">
    <property type="entry name" value="KH_dom"/>
</dbReference>
<feature type="compositionally biased region" description="Polar residues" evidence="3">
    <location>
        <begin position="206"/>
        <end position="215"/>
    </location>
</feature>
<keyword evidence="6" id="KW-1185">Reference proteome</keyword>
<gene>
    <name evidence="5" type="ORF">Pmar_PMAR026531</name>
</gene>
<feature type="compositionally biased region" description="Basic and acidic residues" evidence="3">
    <location>
        <begin position="420"/>
        <end position="430"/>
    </location>
</feature>
<dbReference type="GeneID" id="9050635"/>
<dbReference type="RefSeq" id="XP_002773281.1">
    <property type="nucleotide sequence ID" value="XM_002773235.1"/>
</dbReference>
<evidence type="ECO:0000256" key="2">
    <source>
        <dbReference type="PROSITE-ProRule" id="PRU00117"/>
    </source>
</evidence>
<name>C5LDT3_PERM5</name>
<reference evidence="5 6" key="1">
    <citation type="submission" date="2008-07" db="EMBL/GenBank/DDBJ databases">
        <authorList>
            <person name="El-Sayed N."/>
            <person name="Caler E."/>
            <person name="Inman J."/>
            <person name="Amedeo P."/>
            <person name="Hass B."/>
            <person name="Wortman J."/>
        </authorList>
    </citation>
    <scope>NUCLEOTIDE SEQUENCE [LARGE SCALE GENOMIC DNA]</scope>
    <source>
        <strain evidence="6">ATCC 50983 / TXsc</strain>
    </source>
</reference>
<dbReference type="InterPro" id="IPR004088">
    <property type="entry name" value="KH_dom_type_1"/>
</dbReference>
<evidence type="ECO:0000256" key="3">
    <source>
        <dbReference type="SAM" id="MobiDB-lite"/>
    </source>
</evidence>
<feature type="compositionally biased region" description="Gly residues" evidence="3">
    <location>
        <begin position="866"/>
        <end position="878"/>
    </location>
</feature>
<keyword evidence="1" id="KW-0677">Repeat</keyword>
<evidence type="ECO:0000313" key="6">
    <source>
        <dbReference type="Proteomes" id="UP000007800"/>
    </source>
</evidence>
<organism evidence="6">
    <name type="scientific">Perkinsus marinus (strain ATCC 50983 / TXsc)</name>
    <dbReference type="NCBI Taxonomy" id="423536"/>
    <lineage>
        <taxon>Eukaryota</taxon>
        <taxon>Sar</taxon>
        <taxon>Alveolata</taxon>
        <taxon>Perkinsozoa</taxon>
        <taxon>Perkinsea</taxon>
        <taxon>Perkinsida</taxon>
        <taxon>Perkinsidae</taxon>
        <taxon>Perkinsus</taxon>
    </lineage>
</organism>
<feature type="compositionally biased region" description="Polar residues" evidence="3">
    <location>
        <begin position="41"/>
        <end position="53"/>
    </location>
</feature>
<feature type="region of interest" description="Disordered" evidence="3">
    <location>
        <begin position="206"/>
        <end position="237"/>
    </location>
</feature>
<dbReference type="GO" id="GO:0003723">
    <property type="term" value="F:RNA binding"/>
    <property type="evidence" value="ECO:0007669"/>
    <property type="project" value="UniProtKB-UniRule"/>
</dbReference>
<dbReference type="PANTHER" id="PTHR10288">
    <property type="entry name" value="KH DOMAIN CONTAINING RNA BINDING PROTEIN"/>
    <property type="match status" value="1"/>
</dbReference>
<feature type="compositionally biased region" description="Basic and acidic residues" evidence="3">
    <location>
        <begin position="910"/>
        <end position="926"/>
    </location>
</feature>